<evidence type="ECO:0000313" key="2">
    <source>
        <dbReference type="EMBL" id="SHE89088.1"/>
    </source>
</evidence>
<evidence type="ECO:0000256" key="1">
    <source>
        <dbReference type="SAM" id="SignalP"/>
    </source>
</evidence>
<keyword evidence="1" id="KW-0732">Signal</keyword>
<evidence type="ECO:0008006" key="4">
    <source>
        <dbReference type="Google" id="ProtNLM"/>
    </source>
</evidence>
<dbReference type="Proteomes" id="UP000183987">
    <property type="component" value="Unassembled WGS sequence"/>
</dbReference>
<dbReference type="EMBL" id="FQUE01000002">
    <property type="protein sequence ID" value="SHE89088.1"/>
    <property type="molecule type" value="Genomic_DNA"/>
</dbReference>
<dbReference type="InterPro" id="IPR002816">
    <property type="entry name" value="TraB/PrgY/GumN_fam"/>
</dbReference>
<dbReference type="STRING" id="366533.SAMN05444339_102362"/>
<reference evidence="3" key="1">
    <citation type="submission" date="2016-11" db="EMBL/GenBank/DDBJ databases">
        <authorList>
            <person name="Varghese N."/>
            <person name="Submissions S."/>
        </authorList>
    </citation>
    <scope>NUCLEOTIDE SEQUENCE [LARGE SCALE GENOMIC DNA]</scope>
    <source>
        <strain evidence="3">DSM 29326</strain>
    </source>
</reference>
<feature type="chain" id="PRO_5013110038" description="TraB family protein" evidence="1">
    <location>
        <begin position="19"/>
        <end position="328"/>
    </location>
</feature>
<proteinExistence type="predicted"/>
<dbReference type="Pfam" id="PF01963">
    <property type="entry name" value="TraB_PrgY_gumN"/>
    <property type="match status" value="1"/>
</dbReference>
<gene>
    <name evidence="2" type="ORF">SAMN05444339_102362</name>
</gene>
<evidence type="ECO:0000313" key="3">
    <source>
        <dbReference type="Proteomes" id="UP000183987"/>
    </source>
</evidence>
<name>A0A1M4X6G1_LOKAT</name>
<organism evidence="2 3">
    <name type="scientific">Loktanella atrilutea</name>
    <dbReference type="NCBI Taxonomy" id="366533"/>
    <lineage>
        <taxon>Bacteria</taxon>
        <taxon>Pseudomonadati</taxon>
        <taxon>Pseudomonadota</taxon>
        <taxon>Alphaproteobacteria</taxon>
        <taxon>Rhodobacterales</taxon>
        <taxon>Roseobacteraceae</taxon>
        <taxon>Loktanella</taxon>
    </lineage>
</organism>
<protein>
    <recommendedName>
        <fullName evidence="4">TraB family protein</fullName>
    </recommendedName>
</protein>
<keyword evidence="3" id="KW-1185">Reference proteome</keyword>
<dbReference type="CDD" id="cd14789">
    <property type="entry name" value="Tiki"/>
    <property type="match status" value="1"/>
</dbReference>
<dbReference type="RefSeq" id="WP_178352718.1">
    <property type="nucleotide sequence ID" value="NZ_FQUE01000002.1"/>
</dbReference>
<accession>A0A1M4X6G1</accession>
<dbReference type="AlphaFoldDB" id="A0A1M4X6G1"/>
<sequence length="328" mass="35390">MRLILAAIMMVLALPAQALCTGPDIRARLSDADRAAVASAVATMPFAQGLFYRATRDDTAVTVIGTMHIYDPRLDALADRAAPHVAASDLLLVEAGPEEEAALTHAMATDRSLIFLPDGPTLPERLDDTTWQALVSALNARGVPAVIASQMQPWYVGMMLAIPPCAMSELSAGKKGLDGMIVAQAQAADLPVQALEPWQTLFDILRADPLDQQIDQLRLALSPSDLQAEMFASMMDSYFAERIGELWEVSRVAAHLLPDVDRAAADALFTASERQLLFDRNADWITVIDAAAEDHDRLTVAVGAAHLQGIHGLLKLLAQDGWIVTRLP</sequence>
<dbReference type="PANTHER" id="PTHR40590:SF1">
    <property type="entry name" value="CYTOPLASMIC PROTEIN"/>
    <property type="match status" value="1"/>
</dbReference>
<dbReference type="InterPro" id="IPR047111">
    <property type="entry name" value="YbaP-like"/>
</dbReference>
<feature type="signal peptide" evidence="1">
    <location>
        <begin position="1"/>
        <end position="18"/>
    </location>
</feature>
<dbReference type="PANTHER" id="PTHR40590">
    <property type="entry name" value="CYTOPLASMIC PROTEIN-RELATED"/>
    <property type="match status" value="1"/>
</dbReference>